<protein>
    <recommendedName>
        <fullName evidence="2 5">Methionyl-tRNA formyltransferase</fullName>
        <ecNumber evidence="2 5">2.1.2.9</ecNumber>
    </recommendedName>
</protein>
<gene>
    <name evidence="5 8" type="primary">fmt</name>
    <name evidence="8" type="ORF">PMH09_06480</name>
</gene>
<dbReference type="Gene3D" id="3.40.50.12230">
    <property type="match status" value="1"/>
</dbReference>
<dbReference type="CDD" id="cd08646">
    <property type="entry name" value="FMT_core_Met-tRNA-FMT_N"/>
    <property type="match status" value="1"/>
</dbReference>
<feature type="domain" description="Formyl transferase N-terminal" evidence="6">
    <location>
        <begin position="1"/>
        <end position="182"/>
    </location>
</feature>
<dbReference type="HAMAP" id="MF_00182">
    <property type="entry name" value="Formyl_trans"/>
    <property type="match status" value="1"/>
</dbReference>
<dbReference type="InterPro" id="IPR005794">
    <property type="entry name" value="Fmt"/>
</dbReference>
<sequence>MNVIFMGTPQFALPTLQQLLDRPEFNVLGVVTQPDKRRGRGGKQTPSAVKALALDRELPVWQPQRIKKDAEVLATLEAMEADVFVVVAYGQILSARILQMPKLGCINVHGSILPQYRGAAPIQWALYHGERETGITTMLMNEGMDTGDMLLTATTPISLSDNSATLSQRLAQMGAELLVETLLKLPDMTPIPQDDTLATYAPLIRKEDYGLDWNKPALQLHHQVQGFFPSCLTSFRDRPLKVIETVPFATEKDSELPDEYRALMQQLQDLPPDAAKPGEIVILAKKLGPIVQTGQGFLLLRQVQAAGKRPQSGVDLANGARIQIGELLI</sequence>
<evidence type="ECO:0000313" key="9">
    <source>
        <dbReference type="Proteomes" id="UP001232992"/>
    </source>
</evidence>
<dbReference type="InterPro" id="IPR044135">
    <property type="entry name" value="Met-tRNA-FMT_C"/>
</dbReference>
<evidence type="ECO:0000313" key="8">
    <source>
        <dbReference type="EMBL" id="MDJ1182839.1"/>
    </source>
</evidence>
<dbReference type="GO" id="GO:0004479">
    <property type="term" value="F:methionyl-tRNA formyltransferase activity"/>
    <property type="evidence" value="ECO:0007669"/>
    <property type="project" value="UniProtKB-EC"/>
</dbReference>
<evidence type="ECO:0000259" key="6">
    <source>
        <dbReference type="Pfam" id="PF00551"/>
    </source>
</evidence>
<dbReference type="RefSeq" id="WP_283757491.1">
    <property type="nucleotide sequence ID" value="NZ_JAQOSQ010000004.1"/>
</dbReference>
<organism evidence="8 9">
    <name type="scientific">Roseofilum casamattae BLCC-M143</name>
    <dbReference type="NCBI Taxonomy" id="3022442"/>
    <lineage>
        <taxon>Bacteria</taxon>
        <taxon>Bacillati</taxon>
        <taxon>Cyanobacteriota</taxon>
        <taxon>Cyanophyceae</taxon>
        <taxon>Desertifilales</taxon>
        <taxon>Desertifilaceae</taxon>
        <taxon>Roseofilum</taxon>
        <taxon>Roseofilum casamattae</taxon>
    </lineage>
</organism>
<dbReference type="InterPro" id="IPR036477">
    <property type="entry name" value="Formyl_transf_N_sf"/>
</dbReference>
<evidence type="ECO:0000256" key="2">
    <source>
        <dbReference type="ARBA" id="ARBA00012261"/>
    </source>
</evidence>
<dbReference type="InterPro" id="IPR041711">
    <property type="entry name" value="Met-tRNA-FMT_N"/>
</dbReference>
<dbReference type="InterPro" id="IPR002376">
    <property type="entry name" value="Formyl_transf_N"/>
</dbReference>
<dbReference type="CDD" id="cd08704">
    <property type="entry name" value="Met_tRNA_FMT_C"/>
    <property type="match status" value="1"/>
</dbReference>
<feature type="domain" description="Formyl transferase C-terminal" evidence="7">
    <location>
        <begin position="204"/>
        <end position="320"/>
    </location>
</feature>
<dbReference type="PANTHER" id="PTHR11138:SF5">
    <property type="entry name" value="METHIONYL-TRNA FORMYLTRANSFERASE, MITOCHONDRIAL"/>
    <property type="match status" value="1"/>
</dbReference>
<dbReference type="EC" id="2.1.2.9" evidence="2 5"/>
<keyword evidence="3 5" id="KW-0808">Transferase</keyword>
<dbReference type="InterPro" id="IPR005793">
    <property type="entry name" value="Formyl_trans_C"/>
</dbReference>
<dbReference type="PROSITE" id="PS00373">
    <property type="entry name" value="GART"/>
    <property type="match status" value="1"/>
</dbReference>
<evidence type="ECO:0000256" key="1">
    <source>
        <dbReference type="ARBA" id="ARBA00010699"/>
    </source>
</evidence>
<dbReference type="InterPro" id="IPR001555">
    <property type="entry name" value="GART_AS"/>
</dbReference>
<reference evidence="8 9" key="1">
    <citation type="submission" date="2023-01" db="EMBL/GenBank/DDBJ databases">
        <title>Novel diversity within Roseofilum (Cyanobacteria; Desertifilaceae) from marine benthic mats with descriptions of four novel species.</title>
        <authorList>
            <person name="Wang Y."/>
            <person name="Berthold D.E."/>
            <person name="Hu J."/>
            <person name="Lefler F.W."/>
            <person name="Laughinghouse H.D. IV."/>
        </authorList>
    </citation>
    <scope>NUCLEOTIDE SEQUENCE [LARGE SCALE GENOMIC DNA]</scope>
    <source>
        <strain evidence="8 9">BLCC-M143</strain>
    </source>
</reference>
<evidence type="ECO:0000259" key="7">
    <source>
        <dbReference type="Pfam" id="PF02911"/>
    </source>
</evidence>
<dbReference type="Pfam" id="PF00551">
    <property type="entry name" value="Formyl_trans_N"/>
    <property type="match status" value="1"/>
</dbReference>
<evidence type="ECO:0000256" key="5">
    <source>
        <dbReference type="HAMAP-Rule" id="MF_00182"/>
    </source>
</evidence>
<comment type="catalytic activity">
    <reaction evidence="5">
        <text>L-methionyl-tRNA(fMet) + (6R)-10-formyltetrahydrofolate = N-formyl-L-methionyl-tRNA(fMet) + (6S)-5,6,7,8-tetrahydrofolate + H(+)</text>
        <dbReference type="Rhea" id="RHEA:24380"/>
        <dbReference type="Rhea" id="RHEA-COMP:9952"/>
        <dbReference type="Rhea" id="RHEA-COMP:9953"/>
        <dbReference type="ChEBI" id="CHEBI:15378"/>
        <dbReference type="ChEBI" id="CHEBI:57453"/>
        <dbReference type="ChEBI" id="CHEBI:78530"/>
        <dbReference type="ChEBI" id="CHEBI:78844"/>
        <dbReference type="ChEBI" id="CHEBI:195366"/>
        <dbReference type="EC" id="2.1.2.9"/>
    </reaction>
</comment>
<dbReference type="SUPFAM" id="SSF53328">
    <property type="entry name" value="Formyltransferase"/>
    <property type="match status" value="1"/>
</dbReference>
<evidence type="ECO:0000256" key="4">
    <source>
        <dbReference type="ARBA" id="ARBA00022917"/>
    </source>
</evidence>
<dbReference type="InterPro" id="IPR011034">
    <property type="entry name" value="Formyl_transferase-like_C_sf"/>
</dbReference>
<dbReference type="Proteomes" id="UP001232992">
    <property type="component" value="Unassembled WGS sequence"/>
</dbReference>
<dbReference type="PANTHER" id="PTHR11138">
    <property type="entry name" value="METHIONYL-TRNA FORMYLTRANSFERASE"/>
    <property type="match status" value="1"/>
</dbReference>
<dbReference type="Pfam" id="PF02911">
    <property type="entry name" value="Formyl_trans_C"/>
    <property type="match status" value="1"/>
</dbReference>
<keyword evidence="4 5" id="KW-0648">Protein biosynthesis</keyword>
<dbReference type="SUPFAM" id="SSF50486">
    <property type="entry name" value="FMT C-terminal domain-like"/>
    <property type="match status" value="1"/>
</dbReference>
<feature type="binding site" evidence="5">
    <location>
        <begin position="111"/>
        <end position="114"/>
    </location>
    <ligand>
        <name>(6S)-5,6,7,8-tetrahydrofolate</name>
        <dbReference type="ChEBI" id="CHEBI:57453"/>
    </ligand>
</feature>
<evidence type="ECO:0000256" key="3">
    <source>
        <dbReference type="ARBA" id="ARBA00022679"/>
    </source>
</evidence>
<dbReference type="EMBL" id="JAQOSQ010000004">
    <property type="protein sequence ID" value="MDJ1182839.1"/>
    <property type="molecule type" value="Genomic_DNA"/>
</dbReference>
<proteinExistence type="inferred from homology"/>
<accession>A0ABT7BWE7</accession>
<keyword evidence="9" id="KW-1185">Reference proteome</keyword>
<comment type="function">
    <text evidence="5">Attaches a formyl group to the free amino group of methionyl-tRNA(fMet). The formyl group appears to play a dual role in the initiator identity of N-formylmethionyl-tRNA by promoting its recognition by IF2 and preventing the misappropriation of this tRNA by the elongation apparatus.</text>
</comment>
<dbReference type="NCBIfam" id="TIGR00460">
    <property type="entry name" value="fmt"/>
    <property type="match status" value="1"/>
</dbReference>
<comment type="caution">
    <text evidence="8">The sequence shown here is derived from an EMBL/GenBank/DDBJ whole genome shotgun (WGS) entry which is preliminary data.</text>
</comment>
<comment type="similarity">
    <text evidence="1 5">Belongs to the Fmt family.</text>
</comment>
<name>A0ABT7BWE7_9CYAN</name>